<gene>
    <name evidence="1" type="ORF">O1D97_07775</name>
</gene>
<protein>
    <submittedName>
        <fullName evidence="1">Uncharacterized protein</fullName>
    </submittedName>
</protein>
<evidence type="ECO:0000313" key="1">
    <source>
        <dbReference type="EMBL" id="MCZ2721554.1"/>
    </source>
</evidence>
<dbReference type="RefSeq" id="WP_269124423.1">
    <property type="nucleotide sequence ID" value="NZ_JAPUBN010000013.1"/>
</dbReference>
<accession>A0ABT4JT43</accession>
<sequence length="40" mass="4553">MEAIGIIGMIFGLAAFYRVHKLEKELKKSGVLDKDFDIKK</sequence>
<reference evidence="1" key="1">
    <citation type="submission" date="2022-12" db="EMBL/GenBank/DDBJ databases">
        <title>Marinomonas 15G1-11 sp. nov, isolated from marine algae.</title>
        <authorList>
            <person name="Butt M."/>
            <person name="Choi D.G."/>
            <person name="Kim J.M."/>
            <person name="Lee J.K."/>
            <person name="Baek J.H."/>
            <person name="Jeon C.O."/>
        </authorList>
    </citation>
    <scope>NUCLEOTIDE SEQUENCE</scope>
    <source>
        <strain evidence="1">15G1-11</strain>
    </source>
</reference>
<keyword evidence="2" id="KW-1185">Reference proteome</keyword>
<organism evidence="1 2">
    <name type="scientific">Marinomonas phaeophyticola</name>
    <dbReference type="NCBI Taxonomy" id="3004091"/>
    <lineage>
        <taxon>Bacteria</taxon>
        <taxon>Pseudomonadati</taxon>
        <taxon>Pseudomonadota</taxon>
        <taxon>Gammaproteobacteria</taxon>
        <taxon>Oceanospirillales</taxon>
        <taxon>Oceanospirillaceae</taxon>
        <taxon>Marinomonas</taxon>
    </lineage>
</organism>
<dbReference type="Proteomes" id="UP001149719">
    <property type="component" value="Unassembled WGS sequence"/>
</dbReference>
<evidence type="ECO:0000313" key="2">
    <source>
        <dbReference type="Proteomes" id="UP001149719"/>
    </source>
</evidence>
<name>A0ABT4JT43_9GAMM</name>
<proteinExistence type="predicted"/>
<dbReference type="EMBL" id="JAPUBN010000013">
    <property type="protein sequence ID" value="MCZ2721554.1"/>
    <property type="molecule type" value="Genomic_DNA"/>
</dbReference>
<comment type="caution">
    <text evidence="1">The sequence shown here is derived from an EMBL/GenBank/DDBJ whole genome shotgun (WGS) entry which is preliminary data.</text>
</comment>